<dbReference type="Proteomes" id="UP001472866">
    <property type="component" value="Chromosome 07"/>
</dbReference>
<dbReference type="GO" id="GO:0005739">
    <property type="term" value="C:mitochondrion"/>
    <property type="evidence" value="ECO:0007669"/>
    <property type="project" value="TreeGrafter"/>
</dbReference>
<dbReference type="PANTHER" id="PTHR21017:SF17">
    <property type="entry name" value="PROTEIN NIPSNAP"/>
    <property type="match status" value="1"/>
</dbReference>
<dbReference type="InterPro" id="IPR051557">
    <property type="entry name" value="NipSnap_domain"/>
</dbReference>
<comment type="similarity">
    <text evidence="1">Belongs to the NipSnap family.</text>
</comment>
<reference evidence="3 4" key="1">
    <citation type="submission" date="2024-03" db="EMBL/GenBank/DDBJ databases">
        <title>Complete genome sequence of the green alga Chloropicon roscoffensis RCC1871.</title>
        <authorList>
            <person name="Lemieux C."/>
            <person name="Pombert J.-F."/>
            <person name="Otis C."/>
            <person name="Turmel M."/>
        </authorList>
    </citation>
    <scope>NUCLEOTIDE SEQUENCE [LARGE SCALE GENOMIC DNA]</scope>
    <source>
        <strain evidence="3 4">RCC1871</strain>
    </source>
</reference>
<dbReference type="InterPro" id="IPR011008">
    <property type="entry name" value="Dimeric_a/b-barrel"/>
</dbReference>
<feature type="domain" description="NIPSNAP" evidence="2">
    <location>
        <begin position="36"/>
        <end position="130"/>
    </location>
</feature>
<sequence length="259" mass="29064">MIAKKMICSLAQGGRLLSRSFSSSATPSSHTPGLLEWRRYKIRFEGMQEFLRLTEESAALRKSLHPGWLGFFTPDTGGCLTSVHHIYHYDDMLHRQEVRAKASEDEGWKAYRAAIGPHVVEQESSIFKPAVQCIEAAGAPLIQDFKPEPEEGVMYELRKYQLHPGYGSVPGLIESFSKGLPHKVAADSNSKLVYFGFIDVGMLNTVIELWRYPSLAASIKARESARKVAEWKDCINSVTPNVQHFRTTALHPTSFSPLR</sequence>
<evidence type="ECO:0000256" key="1">
    <source>
        <dbReference type="ARBA" id="ARBA00005291"/>
    </source>
</evidence>
<feature type="domain" description="NIPSNAP" evidence="2">
    <location>
        <begin position="155"/>
        <end position="257"/>
    </location>
</feature>
<gene>
    <name evidence="3" type="ORF">HKI87_07g48770</name>
</gene>
<evidence type="ECO:0000313" key="4">
    <source>
        <dbReference type="Proteomes" id="UP001472866"/>
    </source>
</evidence>
<dbReference type="SUPFAM" id="SSF54909">
    <property type="entry name" value="Dimeric alpha+beta barrel"/>
    <property type="match status" value="2"/>
</dbReference>
<proteinExistence type="inferred from homology"/>
<dbReference type="PANTHER" id="PTHR21017">
    <property type="entry name" value="NIPSNAP-RELATED"/>
    <property type="match status" value="1"/>
</dbReference>
<accession>A0AAX4PAU4</accession>
<evidence type="ECO:0000259" key="2">
    <source>
        <dbReference type="Pfam" id="PF07978"/>
    </source>
</evidence>
<name>A0AAX4PAU4_9CHLO</name>
<dbReference type="Pfam" id="PF07978">
    <property type="entry name" value="NIPSNAP"/>
    <property type="match status" value="2"/>
</dbReference>
<protein>
    <submittedName>
        <fullName evidence="3">Protein NipSnap</fullName>
    </submittedName>
</protein>
<evidence type="ECO:0000313" key="3">
    <source>
        <dbReference type="EMBL" id="WZN63329.1"/>
    </source>
</evidence>
<dbReference type="Gene3D" id="3.30.70.100">
    <property type="match status" value="2"/>
</dbReference>
<dbReference type="AlphaFoldDB" id="A0AAX4PAU4"/>
<organism evidence="3 4">
    <name type="scientific">Chloropicon roscoffensis</name>
    <dbReference type="NCBI Taxonomy" id="1461544"/>
    <lineage>
        <taxon>Eukaryota</taxon>
        <taxon>Viridiplantae</taxon>
        <taxon>Chlorophyta</taxon>
        <taxon>Chloropicophyceae</taxon>
        <taxon>Chloropicales</taxon>
        <taxon>Chloropicaceae</taxon>
        <taxon>Chloropicon</taxon>
    </lineage>
</organism>
<dbReference type="GO" id="GO:0000423">
    <property type="term" value="P:mitophagy"/>
    <property type="evidence" value="ECO:0007669"/>
    <property type="project" value="UniProtKB-ARBA"/>
</dbReference>
<keyword evidence="4" id="KW-1185">Reference proteome</keyword>
<dbReference type="EMBL" id="CP151507">
    <property type="protein sequence ID" value="WZN63329.1"/>
    <property type="molecule type" value="Genomic_DNA"/>
</dbReference>
<dbReference type="InterPro" id="IPR012577">
    <property type="entry name" value="NIPSNAP"/>
</dbReference>